<protein>
    <submittedName>
        <fullName evidence="2">Uncharacterized protein</fullName>
    </submittedName>
</protein>
<feature type="transmembrane region" description="Helical" evidence="1">
    <location>
        <begin position="100"/>
        <end position="120"/>
    </location>
</feature>
<dbReference type="RefSeq" id="WP_089654933.1">
    <property type="nucleotide sequence ID" value="NZ_FNIZ01000038.1"/>
</dbReference>
<sequence length="202" mass="23525">MKVYKNSVLTFLLYSLFILAVLAIHHLLSPTPFQYVRSIICFGLAPAFILYANHKQLWFRSSLRWVIKLSRRPVLSSILFVMSALASFDLAFHLPLSEFVHLFLLGFGAFIYWTPLLLQCSFIQLQNYMRRFLYLILTSLSFVLYHEASFFFSEGTDAEAFLYTGVMIMIIQLFSLILEWAEDEKENDPVNVKGYFKSISKN</sequence>
<dbReference type="Proteomes" id="UP000198860">
    <property type="component" value="Unassembled WGS sequence"/>
</dbReference>
<evidence type="ECO:0000313" key="2">
    <source>
        <dbReference type="EMBL" id="SDP79219.1"/>
    </source>
</evidence>
<proteinExistence type="predicted"/>
<keyword evidence="1" id="KW-0812">Transmembrane</keyword>
<accession>A0A1H0VKU6</accession>
<evidence type="ECO:0000256" key="1">
    <source>
        <dbReference type="SAM" id="Phobius"/>
    </source>
</evidence>
<reference evidence="3" key="1">
    <citation type="submission" date="2016-10" db="EMBL/GenBank/DDBJ databases">
        <authorList>
            <person name="Varghese N."/>
            <person name="Submissions S."/>
        </authorList>
    </citation>
    <scope>NUCLEOTIDE SEQUENCE [LARGE SCALE GENOMIC DNA]</scope>
    <source>
        <strain evidence="3">CGMCC 1.3703</strain>
    </source>
</reference>
<feature type="transmembrane region" description="Helical" evidence="1">
    <location>
        <begin position="160"/>
        <end position="178"/>
    </location>
</feature>
<keyword evidence="1" id="KW-1133">Transmembrane helix</keyword>
<gene>
    <name evidence="2" type="ORF">SAMN05421677_13813</name>
</gene>
<feature type="transmembrane region" description="Helical" evidence="1">
    <location>
        <begin position="74"/>
        <end position="94"/>
    </location>
</feature>
<feature type="transmembrane region" description="Helical" evidence="1">
    <location>
        <begin position="33"/>
        <end position="53"/>
    </location>
</feature>
<dbReference type="OrthoDB" id="2968057at2"/>
<dbReference type="EMBL" id="FNIZ01000038">
    <property type="protein sequence ID" value="SDP79219.1"/>
    <property type="molecule type" value="Genomic_DNA"/>
</dbReference>
<feature type="transmembrane region" description="Helical" evidence="1">
    <location>
        <begin position="132"/>
        <end position="148"/>
    </location>
</feature>
<dbReference type="AlphaFoldDB" id="A0A1H0VKU6"/>
<keyword evidence="3" id="KW-1185">Reference proteome</keyword>
<evidence type="ECO:0000313" key="3">
    <source>
        <dbReference type="Proteomes" id="UP000198860"/>
    </source>
</evidence>
<name>A0A1H0VKU6_HALAD</name>
<keyword evidence="1" id="KW-0472">Membrane</keyword>
<organism evidence="2 3">
    <name type="scientific">Halobacillus aidingensis</name>
    <dbReference type="NCBI Taxonomy" id="240303"/>
    <lineage>
        <taxon>Bacteria</taxon>
        <taxon>Bacillati</taxon>
        <taxon>Bacillota</taxon>
        <taxon>Bacilli</taxon>
        <taxon>Bacillales</taxon>
        <taxon>Bacillaceae</taxon>
        <taxon>Halobacillus</taxon>
    </lineage>
</organism>
<dbReference type="STRING" id="240303.SAMN05421677_13813"/>